<feature type="domain" description="RNase III" evidence="1">
    <location>
        <begin position="62"/>
        <end position="214"/>
    </location>
</feature>
<dbReference type="InterPro" id="IPR040030">
    <property type="entry name" value="Ribosomal_mL57"/>
</dbReference>
<dbReference type="GO" id="GO:0032543">
    <property type="term" value="P:mitochondrial translation"/>
    <property type="evidence" value="ECO:0007669"/>
    <property type="project" value="InterPro"/>
</dbReference>
<dbReference type="AlphaFoldDB" id="A0A6A7CB05"/>
<evidence type="ECO:0000313" key="2">
    <source>
        <dbReference type="EMBL" id="KAF2864593.1"/>
    </source>
</evidence>
<evidence type="ECO:0000313" key="3">
    <source>
        <dbReference type="Proteomes" id="UP000799421"/>
    </source>
</evidence>
<evidence type="ECO:0000259" key="1">
    <source>
        <dbReference type="Pfam" id="PF14622"/>
    </source>
</evidence>
<accession>A0A6A7CB05</accession>
<protein>
    <recommendedName>
        <fullName evidence="1">RNase III domain-containing protein</fullName>
    </recommendedName>
</protein>
<dbReference type="CDD" id="cd00593">
    <property type="entry name" value="RIBOc"/>
    <property type="match status" value="1"/>
</dbReference>
<dbReference type="GO" id="GO:0006396">
    <property type="term" value="P:RNA processing"/>
    <property type="evidence" value="ECO:0007669"/>
    <property type="project" value="InterPro"/>
</dbReference>
<reference evidence="2" key="1">
    <citation type="journal article" date="2020" name="Stud. Mycol.">
        <title>101 Dothideomycetes genomes: a test case for predicting lifestyles and emergence of pathogens.</title>
        <authorList>
            <person name="Haridas S."/>
            <person name="Albert R."/>
            <person name="Binder M."/>
            <person name="Bloem J."/>
            <person name="Labutti K."/>
            <person name="Salamov A."/>
            <person name="Andreopoulos B."/>
            <person name="Baker S."/>
            <person name="Barry K."/>
            <person name="Bills G."/>
            <person name="Bluhm B."/>
            <person name="Cannon C."/>
            <person name="Castanera R."/>
            <person name="Culley D."/>
            <person name="Daum C."/>
            <person name="Ezra D."/>
            <person name="Gonzalez J."/>
            <person name="Henrissat B."/>
            <person name="Kuo A."/>
            <person name="Liang C."/>
            <person name="Lipzen A."/>
            <person name="Lutzoni F."/>
            <person name="Magnuson J."/>
            <person name="Mondo S."/>
            <person name="Nolan M."/>
            <person name="Ohm R."/>
            <person name="Pangilinan J."/>
            <person name="Park H.-J."/>
            <person name="Ramirez L."/>
            <person name="Alfaro M."/>
            <person name="Sun H."/>
            <person name="Tritt A."/>
            <person name="Yoshinaga Y."/>
            <person name="Zwiers L.-H."/>
            <person name="Turgeon B."/>
            <person name="Goodwin S."/>
            <person name="Spatafora J."/>
            <person name="Crous P."/>
            <person name="Grigoriev I."/>
        </authorList>
    </citation>
    <scope>NUCLEOTIDE SEQUENCE</scope>
    <source>
        <strain evidence="2">CBS 480.64</strain>
    </source>
</reference>
<dbReference type="EMBL" id="MU005957">
    <property type="protein sequence ID" value="KAF2864593.1"/>
    <property type="molecule type" value="Genomic_DNA"/>
</dbReference>
<gene>
    <name evidence="2" type="ORF">K470DRAFT_208478</name>
</gene>
<name>A0A6A7CB05_9PEZI</name>
<dbReference type="Gene3D" id="1.10.1520.10">
    <property type="entry name" value="Ribonuclease III domain"/>
    <property type="match status" value="1"/>
</dbReference>
<dbReference type="SUPFAM" id="SSF69065">
    <property type="entry name" value="RNase III domain-like"/>
    <property type="match status" value="2"/>
</dbReference>
<dbReference type="Pfam" id="PF14622">
    <property type="entry name" value="Ribonucleas_3_3"/>
    <property type="match status" value="1"/>
</dbReference>
<organism evidence="2 3">
    <name type="scientific">Piedraia hortae CBS 480.64</name>
    <dbReference type="NCBI Taxonomy" id="1314780"/>
    <lineage>
        <taxon>Eukaryota</taxon>
        <taxon>Fungi</taxon>
        <taxon>Dikarya</taxon>
        <taxon>Ascomycota</taxon>
        <taxon>Pezizomycotina</taxon>
        <taxon>Dothideomycetes</taxon>
        <taxon>Dothideomycetidae</taxon>
        <taxon>Capnodiales</taxon>
        <taxon>Piedraiaceae</taxon>
        <taxon>Piedraia</taxon>
    </lineage>
</organism>
<dbReference type="InterPro" id="IPR036389">
    <property type="entry name" value="RNase_III_sf"/>
</dbReference>
<proteinExistence type="predicted"/>
<keyword evidence="3" id="KW-1185">Reference proteome</keyword>
<dbReference type="Proteomes" id="UP000799421">
    <property type="component" value="Unassembled WGS sequence"/>
</dbReference>
<dbReference type="GO" id="GO:0005762">
    <property type="term" value="C:mitochondrial large ribosomal subunit"/>
    <property type="evidence" value="ECO:0007669"/>
    <property type="project" value="InterPro"/>
</dbReference>
<dbReference type="InterPro" id="IPR000999">
    <property type="entry name" value="RNase_III_dom"/>
</dbReference>
<dbReference type="OrthoDB" id="2281895at2759"/>
<dbReference type="GO" id="GO:0003735">
    <property type="term" value="F:structural constituent of ribosome"/>
    <property type="evidence" value="ECO:0007669"/>
    <property type="project" value="InterPro"/>
</dbReference>
<dbReference type="PANTHER" id="PTHR28160">
    <property type="entry name" value="54S RIBOSOMAL PROTEIN L15, MITOCHONDRIAL"/>
    <property type="match status" value="1"/>
</dbReference>
<dbReference type="GO" id="GO:0004525">
    <property type="term" value="F:ribonuclease III activity"/>
    <property type="evidence" value="ECO:0007669"/>
    <property type="project" value="InterPro"/>
</dbReference>
<sequence>MVDAPRWKQTPPAMKMPFRLRPVPDQPEWKVNGDMETLDQWYDEFLRRVVSPPQRGRDILPEEIKWLAITHKSFDHGRRGFNERLAYLGKRFVDLQVSLALLKVPASKVAGAVAGLGGLEDVEPAPGAFQHGDLKRLENVSKRRLITSPRNSSRLAREYRMQEIIRWKPMRTDKLRTSGEDTVLASSLYGVVGAITLHCGASFAEKVVRDRLLSRWRLS</sequence>
<dbReference type="PANTHER" id="PTHR28160:SF1">
    <property type="entry name" value="LARGE RIBOSOMAL SUBUNIT PROTEIN ML57"/>
    <property type="match status" value="1"/>
</dbReference>